<dbReference type="InterPro" id="IPR025272">
    <property type="entry name" value="SocA_Panacea"/>
</dbReference>
<gene>
    <name evidence="2" type="ORF">GGD55_000821</name>
</gene>
<protein>
    <submittedName>
        <fullName evidence="2">Putative phage-associated protein</fullName>
    </submittedName>
</protein>
<dbReference type="AlphaFoldDB" id="A0A7W8U9X0"/>
<accession>A0A7W8U9X0</accession>
<dbReference type="Pfam" id="PF13274">
    <property type="entry name" value="SocA_Panacea"/>
    <property type="match status" value="1"/>
</dbReference>
<organism evidence="2 3">
    <name type="scientific">Rhizobium giardinii</name>
    <dbReference type="NCBI Taxonomy" id="56731"/>
    <lineage>
        <taxon>Bacteria</taxon>
        <taxon>Pseudomonadati</taxon>
        <taxon>Pseudomonadota</taxon>
        <taxon>Alphaproteobacteria</taxon>
        <taxon>Hyphomicrobiales</taxon>
        <taxon>Rhizobiaceae</taxon>
        <taxon>Rhizobium/Agrobacterium group</taxon>
        <taxon>Rhizobium</taxon>
    </lineage>
</organism>
<keyword evidence="3" id="KW-1185">Reference proteome</keyword>
<dbReference type="RefSeq" id="WP_018323818.1">
    <property type="nucleotide sequence ID" value="NZ_JACHBK010000002.1"/>
</dbReference>
<dbReference type="Proteomes" id="UP000585507">
    <property type="component" value="Unassembled WGS sequence"/>
</dbReference>
<reference evidence="2 3" key="1">
    <citation type="submission" date="2020-08" db="EMBL/GenBank/DDBJ databases">
        <title>Genomic Encyclopedia of Type Strains, Phase IV (KMG-V): Genome sequencing to study the core and pangenomes of soil and plant-associated prokaryotes.</title>
        <authorList>
            <person name="Whitman W."/>
        </authorList>
    </citation>
    <scope>NUCLEOTIDE SEQUENCE [LARGE SCALE GENOMIC DNA]</scope>
    <source>
        <strain evidence="2 3">SEMIA 4084</strain>
    </source>
</reference>
<dbReference type="EMBL" id="JACHBK010000002">
    <property type="protein sequence ID" value="MBB5534150.1"/>
    <property type="molecule type" value="Genomic_DNA"/>
</dbReference>
<evidence type="ECO:0000313" key="2">
    <source>
        <dbReference type="EMBL" id="MBB5534150.1"/>
    </source>
</evidence>
<proteinExistence type="predicted"/>
<evidence type="ECO:0000259" key="1">
    <source>
        <dbReference type="Pfam" id="PF13274"/>
    </source>
</evidence>
<sequence length="163" mass="18593">MLKKGAYVSPLALATWFINHADRDAGEAVTHLKLQKLIYYAEAWFLANFDQSLTNEKFQAWAHGPVSPTVYAKYRDSGWDALSPEKPKPIPENLVGFLSEVYEQYGQLGAKKLEALTHKEDPWKVTRGGLPPEAKCTEPIDRLLMRNFYAERIGKKRIKTLQD</sequence>
<evidence type="ECO:0000313" key="3">
    <source>
        <dbReference type="Proteomes" id="UP000585507"/>
    </source>
</evidence>
<feature type="domain" description="Antitoxin SocA-like Panacea" evidence="1">
    <location>
        <begin position="34"/>
        <end position="124"/>
    </location>
</feature>
<comment type="caution">
    <text evidence="2">The sequence shown here is derived from an EMBL/GenBank/DDBJ whole genome shotgun (WGS) entry which is preliminary data.</text>
</comment>
<name>A0A7W8U9X0_9HYPH</name>